<protein>
    <recommendedName>
        <fullName evidence="8">Zinc finger PHD-type domain-containing protein</fullName>
    </recommendedName>
</protein>
<keyword evidence="4" id="KW-0862">Zinc</keyword>
<accession>N1PVE2</accession>
<dbReference type="HOGENOM" id="CLU_304435_0_0_1"/>
<evidence type="ECO:0000256" key="2">
    <source>
        <dbReference type="ARBA" id="ARBA00022723"/>
    </source>
</evidence>
<evidence type="ECO:0000256" key="6">
    <source>
        <dbReference type="ARBA" id="ARBA00023163"/>
    </source>
</evidence>
<dbReference type="Proteomes" id="UP000016933">
    <property type="component" value="Unassembled WGS sequence"/>
</dbReference>
<dbReference type="InterPro" id="IPR011011">
    <property type="entry name" value="Znf_FYVE_PHD"/>
</dbReference>
<keyword evidence="10" id="KW-1185">Reference proteome</keyword>
<keyword evidence="5" id="KW-0805">Transcription regulation</keyword>
<dbReference type="InterPro" id="IPR001965">
    <property type="entry name" value="Znf_PHD"/>
</dbReference>
<organism evidence="9 10">
    <name type="scientific">Dothistroma septosporum (strain NZE10 / CBS 128990)</name>
    <name type="common">Red band needle blight fungus</name>
    <name type="synonym">Mycosphaerella pini</name>
    <dbReference type="NCBI Taxonomy" id="675120"/>
    <lineage>
        <taxon>Eukaryota</taxon>
        <taxon>Fungi</taxon>
        <taxon>Dikarya</taxon>
        <taxon>Ascomycota</taxon>
        <taxon>Pezizomycotina</taxon>
        <taxon>Dothideomycetes</taxon>
        <taxon>Dothideomycetidae</taxon>
        <taxon>Mycosphaerellales</taxon>
        <taxon>Mycosphaerellaceae</taxon>
        <taxon>Dothistroma</taxon>
    </lineage>
</organism>
<proteinExistence type="inferred from homology"/>
<keyword evidence="3" id="KW-0863">Zinc-finger</keyword>
<dbReference type="SMART" id="SM00249">
    <property type="entry name" value="PHD"/>
    <property type="match status" value="1"/>
</dbReference>
<keyword evidence="2" id="KW-0479">Metal-binding</keyword>
<dbReference type="Pfam" id="PF09733">
    <property type="entry name" value="VEFS-Box"/>
    <property type="match status" value="1"/>
</dbReference>
<reference evidence="10" key="1">
    <citation type="journal article" date="2012" name="PLoS Genet.">
        <title>The genomes of the fungal plant pathogens Cladosporium fulvum and Dothistroma septosporum reveal adaptation to different hosts and lifestyles but also signatures of common ancestry.</title>
        <authorList>
            <person name="de Wit P.J.G.M."/>
            <person name="van der Burgt A."/>
            <person name="Oekmen B."/>
            <person name="Stergiopoulos I."/>
            <person name="Abd-Elsalam K.A."/>
            <person name="Aerts A.L."/>
            <person name="Bahkali A.H."/>
            <person name="Beenen H.G."/>
            <person name="Chettri P."/>
            <person name="Cox M.P."/>
            <person name="Datema E."/>
            <person name="de Vries R.P."/>
            <person name="Dhillon B."/>
            <person name="Ganley A.R."/>
            <person name="Griffiths S.A."/>
            <person name="Guo Y."/>
            <person name="Hamelin R.C."/>
            <person name="Henrissat B."/>
            <person name="Kabir M.S."/>
            <person name="Jashni M.K."/>
            <person name="Kema G."/>
            <person name="Klaubauf S."/>
            <person name="Lapidus A."/>
            <person name="Levasseur A."/>
            <person name="Lindquist E."/>
            <person name="Mehrabi R."/>
            <person name="Ohm R.A."/>
            <person name="Owen T.J."/>
            <person name="Salamov A."/>
            <person name="Schwelm A."/>
            <person name="Schijlen E."/>
            <person name="Sun H."/>
            <person name="van den Burg H.A."/>
            <person name="van Ham R.C.H.J."/>
            <person name="Zhang S."/>
            <person name="Goodwin S.B."/>
            <person name="Grigoriev I.V."/>
            <person name="Collemare J."/>
            <person name="Bradshaw R.E."/>
        </authorList>
    </citation>
    <scope>NUCLEOTIDE SEQUENCE [LARGE SCALE GENOMIC DNA]</scope>
    <source>
        <strain evidence="10">NZE10 / CBS 128990</strain>
    </source>
</reference>
<dbReference type="PROSITE" id="PS01359">
    <property type="entry name" value="ZF_PHD_1"/>
    <property type="match status" value="1"/>
</dbReference>
<dbReference type="AlphaFoldDB" id="N1PVE2"/>
<dbReference type="InterPro" id="IPR019135">
    <property type="entry name" value="Polycomb_protein_VEFS-Box"/>
</dbReference>
<reference evidence="9 10" key="2">
    <citation type="journal article" date="2012" name="PLoS Pathog.">
        <title>Diverse lifestyles and strategies of plant pathogenesis encoded in the genomes of eighteen Dothideomycetes fungi.</title>
        <authorList>
            <person name="Ohm R.A."/>
            <person name="Feau N."/>
            <person name="Henrissat B."/>
            <person name="Schoch C.L."/>
            <person name="Horwitz B.A."/>
            <person name="Barry K.W."/>
            <person name="Condon B.J."/>
            <person name="Copeland A.C."/>
            <person name="Dhillon B."/>
            <person name="Glaser F."/>
            <person name="Hesse C.N."/>
            <person name="Kosti I."/>
            <person name="LaButti K."/>
            <person name="Lindquist E.A."/>
            <person name="Lucas S."/>
            <person name="Salamov A.A."/>
            <person name="Bradshaw R.E."/>
            <person name="Ciuffetti L."/>
            <person name="Hamelin R.C."/>
            <person name="Kema G.H.J."/>
            <person name="Lawrence C."/>
            <person name="Scott J.A."/>
            <person name="Spatafora J.W."/>
            <person name="Turgeon B.G."/>
            <person name="de Wit P.J.G.M."/>
            <person name="Zhong S."/>
            <person name="Goodwin S.B."/>
            <person name="Grigoriev I.V."/>
        </authorList>
    </citation>
    <scope>NUCLEOTIDE SEQUENCE [LARGE SCALE GENOMIC DNA]</scope>
    <source>
        <strain evidence="10">NZE10 / CBS 128990</strain>
    </source>
</reference>
<gene>
    <name evidence="9" type="ORF">DOTSEDRAFT_50839</name>
</gene>
<dbReference type="OMA" id="MAWNKRE"/>
<feature type="region of interest" description="Disordered" evidence="7">
    <location>
        <begin position="99"/>
        <end position="122"/>
    </location>
</feature>
<dbReference type="EMBL" id="KB446536">
    <property type="protein sequence ID" value="EME47441.1"/>
    <property type="molecule type" value="Genomic_DNA"/>
</dbReference>
<sequence length="888" mass="101378">MANDIEFRSFVSKVYLTRGLNANNSGFLERNLRHALDAHERELACDRKLAKASDRVGMAERRRTRSHAWDFPSDKVMEELIKTNKARLRIKSLLLQNPTKATASADSQTKRARQKEQPKWLQEPDQLHLPCQIVATINDARSQPRTIFTAARQGTITKHGKSAFQITFHEPFVLQADDLNMHTPSTTGTGKWKRDCIQDYSLEFGIHCHDTDDTADFLSRLERKVLSESLTAPGHEGVVKCTWTGLPGLPQPDEPLTLHRVNGPHTSTLSYAAYVDMAWNKRESPLSTYNKVLRKARNKPRQLPKPSEHSERAGGKTLLKYSYRQGLETKGMPVNHLRCIFCTSDSEHATFERLHLHYLLRHEHFQYDVVLEEVEDGVNLRTIRISHENYKHTPSEKEFEWEAPRRAFDIAAHLKGTSLWTARDTKHMTTKGPGRPRKEQPLVLTRRKKRNAAPEEIGELPLCTKKRHVVPRVTGVEFYRTKSKQSVEPGTLLSDSEDDVDETWLLQRQQQHRAKFGATKIAQGFNELFNSHLNDENQPQSDVLVRDAVVRFAREYAREAARPGWKEQFDDKLKLLQSVNIIDSRTVRFCQGKVSEVEHSLEGPTLVADEDEEQLPETHTRTVATLNRRIRENLTSQVRGTAAVFDKGRDAELGDAQTIIPESPTDVSSSKNRVRWAGGKMKSASTEPEDPRRTDTPLGQRSLICIRPATKKHGEKSTRELPITEFTKDNHSRTPIDEIQPSDLDFKKFLRSLDNDLVYIRAVDNIVCISNATRRPVVDENDWQEALRGVQAEDTGPIRFLLGPLDLIESSQVSTPRKLKRMTELSAEKLKQPVTVARRKKPCVCGEYINSLRNTIGCGNPRCHRDFHMPCVQLQRRSMDWLCVDCSS</sequence>
<comment type="similarity">
    <text evidence="1">Belongs to the VEFS (VRN2-EMF2-FIS2-SU(Z)12) family.</text>
</comment>
<evidence type="ECO:0000313" key="9">
    <source>
        <dbReference type="EMBL" id="EME47441.1"/>
    </source>
</evidence>
<dbReference type="InterPro" id="IPR013083">
    <property type="entry name" value="Znf_RING/FYVE/PHD"/>
</dbReference>
<feature type="region of interest" description="Disordered" evidence="7">
    <location>
        <begin position="658"/>
        <end position="697"/>
    </location>
</feature>
<evidence type="ECO:0000313" key="10">
    <source>
        <dbReference type="Proteomes" id="UP000016933"/>
    </source>
</evidence>
<dbReference type="CDD" id="cd21552">
    <property type="entry name" value="VEFS-box_ctSUZ12-like"/>
    <property type="match status" value="1"/>
</dbReference>
<evidence type="ECO:0000256" key="1">
    <source>
        <dbReference type="ARBA" id="ARBA00007416"/>
    </source>
</evidence>
<evidence type="ECO:0000256" key="3">
    <source>
        <dbReference type="ARBA" id="ARBA00022771"/>
    </source>
</evidence>
<evidence type="ECO:0000256" key="4">
    <source>
        <dbReference type="ARBA" id="ARBA00022833"/>
    </source>
</evidence>
<evidence type="ECO:0000256" key="5">
    <source>
        <dbReference type="ARBA" id="ARBA00023015"/>
    </source>
</evidence>
<dbReference type="SUPFAM" id="SSF57903">
    <property type="entry name" value="FYVE/PHD zinc finger"/>
    <property type="match status" value="1"/>
</dbReference>
<dbReference type="STRING" id="675120.N1PVE2"/>
<dbReference type="GO" id="GO:0008270">
    <property type="term" value="F:zinc ion binding"/>
    <property type="evidence" value="ECO:0007669"/>
    <property type="project" value="UniProtKB-KW"/>
</dbReference>
<keyword evidence="6" id="KW-0804">Transcription</keyword>
<evidence type="ECO:0000259" key="8">
    <source>
        <dbReference type="SMART" id="SM00249"/>
    </source>
</evidence>
<name>N1PVE2_DOTSN</name>
<evidence type="ECO:0000256" key="7">
    <source>
        <dbReference type="SAM" id="MobiDB-lite"/>
    </source>
</evidence>
<dbReference type="InterPro" id="IPR019786">
    <property type="entry name" value="Zinc_finger_PHD-type_CS"/>
</dbReference>
<dbReference type="eggNOG" id="ENOG502SDK4">
    <property type="taxonomic scope" value="Eukaryota"/>
</dbReference>
<feature type="domain" description="Zinc finger PHD-type" evidence="8">
    <location>
        <begin position="842"/>
        <end position="887"/>
    </location>
</feature>
<dbReference type="Gene3D" id="3.30.40.10">
    <property type="entry name" value="Zinc/RING finger domain, C3HC4 (zinc finger)"/>
    <property type="match status" value="1"/>
</dbReference>
<dbReference type="OrthoDB" id="166746at2759"/>